<dbReference type="AlphaFoldDB" id="A0A1X0RLI3"/>
<protein>
    <submittedName>
        <fullName evidence="2">Uncharacterized protein</fullName>
    </submittedName>
</protein>
<evidence type="ECO:0000313" key="2">
    <source>
        <dbReference type="EMBL" id="ORE12846.1"/>
    </source>
</evidence>
<gene>
    <name evidence="2" type="ORF">BCV71DRAFT_79946</name>
</gene>
<feature type="region of interest" description="Disordered" evidence="1">
    <location>
        <begin position="1"/>
        <end position="37"/>
    </location>
</feature>
<name>A0A1X0RLI3_RHIZD</name>
<evidence type="ECO:0000313" key="3">
    <source>
        <dbReference type="Proteomes" id="UP000242381"/>
    </source>
</evidence>
<dbReference type="VEuPathDB" id="FungiDB:BCV72DRAFT_246371"/>
<feature type="non-terminal residue" evidence="2">
    <location>
        <position position="175"/>
    </location>
</feature>
<reference evidence="2 3" key="1">
    <citation type="journal article" date="2016" name="Proc. Natl. Acad. Sci. U.S.A.">
        <title>Lipid metabolic changes in an early divergent fungus govern the establishment of a mutualistic symbiosis with endobacteria.</title>
        <authorList>
            <person name="Lastovetsky O.A."/>
            <person name="Gaspar M.L."/>
            <person name="Mondo S.J."/>
            <person name="LaButti K.M."/>
            <person name="Sandor L."/>
            <person name="Grigoriev I.V."/>
            <person name="Henry S.A."/>
            <person name="Pawlowska T.E."/>
        </authorList>
    </citation>
    <scope>NUCLEOTIDE SEQUENCE [LARGE SCALE GENOMIC DNA]</scope>
    <source>
        <strain evidence="2 3">ATCC 11559</strain>
    </source>
</reference>
<accession>A0A1X0RLI3</accession>
<evidence type="ECO:0000256" key="1">
    <source>
        <dbReference type="SAM" id="MobiDB-lite"/>
    </source>
</evidence>
<dbReference type="EMBL" id="KV921597">
    <property type="protein sequence ID" value="ORE12846.1"/>
    <property type="molecule type" value="Genomic_DNA"/>
</dbReference>
<proteinExistence type="predicted"/>
<sequence>MIANRNKLGPRDINSSRAAAMEARRRMENTGTRPIRSATQNNYQNSKIHFNDRLAALIDRLYHDQHNQLPDEEFRRRTILTLRELARDVYIQMKNDGVITKTTWKDIDDDVKTYYSMILEQKAKECGWNIYRCVKQWAARGLLSDRCRGKKRSTKNDPKINTQLGDDFDIGDLDD</sequence>
<dbReference type="Proteomes" id="UP000242381">
    <property type="component" value="Unassembled WGS sequence"/>
</dbReference>
<organism evidence="2 3">
    <name type="scientific">Rhizopus microsporus</name>
    <dbReference type="NCBI Taxonomy" id="58291"/>
    <lineage>
        <taxon>Eukaryota</taxon>
        <taxon>Fungi</taxon>
        <taxon>Fungi incertae sedis</taxon>
        <taxon>Mucoromycota</taxon>
        <taxon>Mucoromycotina</taxon>
        <taxon>Mucoromycetes</taxon>
        <taxon>Mucorales</taxon>
        <taxon>Mucorineae</taxon>
        <taxon>Rhizopodaceae</taxon>
        <taxon>Rhizopus</taxon>
    </lineage>
</organism>